<name>A0A930KHU9_9MICC</name>
<comment type="caution">
    <text evidence="1">The sequence shown here is derived from an EMBL/GenBank/DDBJ whole genome shotgun (WGS) entry which is preliminary data.</text>
</comment>
<sequence length="47" mass="5423">MGNTLFINTTTDGNELTVWSKNHSCSELRAMVEHDSRKVSDKIEWIK</sequence>
<evidence type="ECO:0000313" key="2">
    <source>
        <dbReference type="Proteomes" id="UP000769484"/>
    </source>
</evidence>
<dbReference type="EMBL" id="JABZXJ010000034">
    <property type="protein sequence ID" value="MBF1650125.1"/>
    <property type="molecule type" value="Genomic_DNA"/>
</dbReference>
<proteinExistence type="predicted"/>
<protein>
    <submittedName>
        <fullName evidence="1">Uncharacterized protein</fullName>
    </submittedName>
</protein>
<accession>A0A930KHU9</accession>
<dbReference type="Proteomes" id="UP000769484">
    <property type="component" value="Unassembled WGS sequence"/>
</dbReference>
<evidence type="ECO:0000313" key="1">
    <source>
        <dbReference type="EMBL" id="MBF1650125.1"/>
    </source>
</evidence>
<reference evidence="1" key="1">
    <citation type="submission" date="2020-04" db="EMBL/GenBank/DDBJ databases">
        <title>Deep metagenomics examines the oral microbiome during advanced dental caries in children, revealing novel taxa and co-occurrences with host molecules.</title>
        <authorList>
            <person name="Baker J.L."/>
            <person name="Morton J.T."/>
            <person name="Dinis M."/>
            <person name="Alvarez R."/>
            <person name="Tran N.C."/>
            <person name="Knight R."/>
            <person name="Edlund A."/>
        </authorList>
    </citation>
    <scope>NUCLEOTIDE SEQUENCE</scope>
    <source>
        <strain evidence="1">JCVI_47_bin.4</strain>
    </source>
</reference>
<organism evidence="1 2">
    <name type="scientific">Rothia dentocariosa</name>
    <dbReference type="NCBI Taxonomy" id="2047"/>
    <lineage>
        <taxon>Bacteria</taxon>
        <taxon>Bacillati</taxon>
        <taxon>Actinomycetota</taxon>
        <taxon>Actinomycetes</taxon>
        <taxon>Micrococcales</taxon>
        <taxon>Micrococcaceae</taxon>
        <taxon>Rothia</taxon>
    </lineage>
</organism>
<gene>
    <name evidence="1" type="ORF">HXO56_08565</name>
</gene>
<dbReference type="AlphaFoldDB" id="A0A930KHU9"/>